<feature type="domain" description="ABC transporter" evidence="10">
    <location>
        <begin position="254"/>
        <end position="492"/>
    </location>
</feature>
<dbReference type="InterPro" id="IPR003439">
    <property type="entry name" value="ABC_transporter-like_ATP-bd"/>
</dbReference>
<dbReference type="RefSeq" id="WP_053994151.1">
    <property type="nucleotide sequence ID" value="NZ_CP065643.1"/>
</dbReference>
<dbReference type="InterPro" id="IPR027417">
    <property type="entry name" value="P-loop_NTPase"/>
</dbReference>
<name>A0A0M9DL96_9BACI</name>
<evidence type="ECO:0000259" key="10">
    <source>
        <dbReference type="PROSITE" id="PS50893"/>
    </source>
</evidence>
<dbReference type="InterPro" id="IPR017871">
    <property type="entry name" value="ABC_transporter-like_CS"/>
</dbReference>
<dbReference type="GO" id="GO:0005886">
    <property type="term" value="C:plasma membrane"/>
    <property type="evidence" value="ECO:0007669"/>
    <property type="project" value="UniProtKB-SubCell"/>
</dbReference>
<feature type="domain" description="ABC transporter" evidence="10">
    <location>
        <begin position="7"/>
        <end position="243"/>
    </location>
</feature>
<keyword evidence="5" id="KW-0677">Repeat</keyword>
<gene>
    <name evidence="11" type="ORF">ADM90_06220</name>
</gene>
<dbReference type="STRING" id="33935.ADM90_06220"/>
<dbReference type="OrthoDB" id="9771863at2"/>
<dbReference type="GO" id="GO:0016887">
    <property type="term" value="F:ATP hydrolysis activity"/>
    <property type="evidence" value="ECO:0007669"/>
    <property type="project" value="InterPro"/>
</dbReference>
<accession>A0A0M9DL96</accession>
<evidence type="ECO:0000256" key="2">
    <source>
        <dbReference type="ARBA" id="ARBA00022448"/>
    </source>
</evidence>
<dbReference type="AlphaFoldDB" id="A0A0M9DL96"/>
<dbReference type="InterPro" id="IPR003593">
    <property type="entry name" value="AAA+_ATPase"/>
</dbReference>
<proteinExistence type="predicted"/>
<dbReference type="FunFam" id="3.40.50.300:FF:000127">
    <property type="entry name" value="Ribose import ATP-binding protein RbsA"/>
    <property type="match status" value="1"/>
</dbReference>
<keyword evidence="2" id="KW-0813">Transport</keyword>
<dbReference type="CDD" id="cd03215">
    <property type="entry name" value="ABC_Carb_Monos_II"/>
    <property type="match status" value="1"/>
</dbReference>
<keyword evidence="8" id="KW-1278">Translocase</keyword>
<evidence type="ECO:0000256" key="9">
    <source>
        <dbReference type="ARBA" id="ARBA00023136"/>
    </source>
</evidence>
<evidence type="ECO:0000256" key="3">
    <source>
        <dbReference type="ARBA" id="ARBA00022475"/>
    </source>
</evidence>
<dbReference type="Gene3D" id="3.40.50.300">
    <property type="entry name" value="P-loop containing nucleotide triphosphate hydrolases"/>
    <property type="match status" value="2"/>
</dbReference>
<dbReference type="SMART" id="SM00382">
    <property type="entry name" value="AAA"/>
    <property type="match status" value="2"/>
</dbReference>
<dbReference type="InterPro" id="IPR050107">
    <property type="entry name" value="ABC_carbohydrate_import_ATPase"/>
</dbReference>
<dbReference type="PANTHER" id="PTHR43790">
    <property type="entry name" value="CARBOHYDRATE TRANSPORT ATP-BINDING PROTEIN MG119-RELATED"/>
    <property type="match status" value="1"/>
</dbReference>
<keyword evidence="12" id="KW-1185">Reference proteome</keyword>
<dbReference type="SUPFAM" id="SSF52540">
    <property type="entry name" value="P-loop containing nucleoside triphosphate hydrolases"/>
    <property type="match status" value="2"/>
</dbReference>
<dbReference type="PROSITE" id="PS50893">
    <property type="entry name" value="ABC_TRANSPORTER_2"/>
    <property type="match status" value="2"/>
</dbReference>
<dbReference type="Proteomes" id="UP000037977">
    <property type="component" value="Unassembled WGS sequence"/>
</dbReference>
<sequence length="493" mass="54248">MDSKYIVEMNHISKHFGGVQALNDVQLKVQKGEIHALIGENGAGKSTLMKILAGAYAKDTGTIVIDGQEAKTATPKAMIDMGVSVIYQEFMLAPDLTVAENIYIDKLSNSGIFINWKKMRKDAQRELEKIGFGHIDPNKKVGELSVAYQQIIEICKCLAKNSKVLVFDEPTAVLTHSETQKLLELIKKLQAQGVTIVYISHRLEELFAISDKITVLKDGKYVDTVATKSITKEQLVTMMVGREIQTLFPERHAAIGQEVLRVENLSTEELIRDVSFSVQAGEVVGFSGLVGSGRTETMRVIFGASPKKNGKIIYFGNEINVKSPKQAIKLGIGLLPEDRKKQGLLLKQSIRINTTMVSNQSNGWIAHVKEKEEVATLLARINTKYGSTEDLADSLSGGNQQKIALAKWLAIDTKLIILDEPTRGVDVGAKTEIYKLINDLAEKGVAIIVISSEMPEIIGLCDRAIVMREGQITGNLEKEFLTENNLIKLAMGV</sequence>
<evidence type="ECO:0000256" key="5">
    <source>
        <dbReference type="ARBA" id="ARBA00022737"/>
    </source>
</evidence>
<evidence type="ECO:0000256" key="6">
    <source>
        <dbReference type="ARBA" id="ARBA00022741"/>
    </source>
</evidence>
<dbReference type="CDD" id="cd03216">
    <property type="entry name" value="ABC_Carb_Monos_I"/>
    <property type="match status" value="1"/>
</dbReference>
<comment type="caution">
    <text evidence="11">The sequence shown here is derived from an EMBL/GenBank/DDBJ whole genome shotgun (WGS) entry which is preliminary data.</text>
</comment>
<evidence type="ECO:0000256" key="4">
    <source>
        <dbReference type="ARBA" id="ARBA00022597"/>
    </source>
</evidence>
<keyword evidence="7" id="KW-0067">ATP-binding</keyword>
<keyword evidence="3" id="KW-1003">Cell membrane</keyword>
<keyword evidence="6" id="KW-0547">Nucleotide-binding</keyword>
<dbReference type="Pfam" id="PF00005">
    <property type="entry name" value="ABC_tran"/>
    <property type="match status" value="2"/>
</dbReference>
<dbReference type="PATRIC" id="fig|33935.3.peg.671"/>
<reference evidence="11 12" key="1">
    <citation type="submission" date="2015-07" db="EMBL/GenBank/DDBJ databases">
        <title>Genome sequencing project for genomic taxonomy and phylogenomics of Bacillus-like bacteria.</title>
        <authorList>
            <person name="Liu B."/>
            <person name="Wang J."/>
            <person name="Zhu Y."/>
            <person name="Liu G."/>
            <person name="Chen Q."/>
            <person name="Chen Z."/>
            <person name="Che J."/>
            <person name="Ge C."/>
            <person name="Shi H."/>
            <person name="Pan Z."/>
            <person name="Liu X."/>
        </authorList>
    </citation>
    <scope>NUCLEOTIDE SEQUENCE [LARGE SCALE GENOMIC DNA]</scope>
    <source>
        <strain evidence="11 12">DSM 54</strain>
    </source>
</reference>
<dbReference type="EMBL" id="LGCI01000005">
    <property type="protein sequence ID" value="KOY82913.1"/>
    <property type="molecule type" value="Genomic_DNA"/>
</dbReference>
<dbReference type="PROSITE" id="PS00211">
    <property type="entry name" value="ABC_TRANSPORTER_1"/>
    <property type="match status" value="1"/>
</dbReference>
<evidence type="ECO:0000256" key="7">
    <source>
        <dbReference type="ARBA" id="ARBA00022840"/>
    </source>
</evidence>
<evidence type="ECO:0000313" key="12">
    <source>
        <dbReference type="Proteomes" id="UP000037977"/>
    </source>
</evidence>
<evidence type="ECO:0000256" key="8">
    <source>
        <dbReference type="ARBA" id="ARBA00022967"/>
    </source>
</evidence>
<comment type="subcellular location">
    <subcellularLocation>
        <location evidence="1">Cell membrane</location>
        <topology evidence="1">Peripheral membrane protein</topology>
    </subcellularLocation>
</comment>
<evidence type="ECO:0000313" key="11">
    <source>
        <dbReference type="EMBL" id="KOY82913.1"/>
    </source>
</evidence>
<keyword evidence="4" id="KW-0762">Sugar transport</keyword>
<keyword evidence="9" id="KW-0472">Membrane</keyword>
<dbReference type="PANTHER" id="PTHR43790:SF1">
    <property type="entry name" value="XYLOSE IMPORT ATP-BINDING PROTEIN XYLG"/>
    <property type="match status" value="1"/>
</dbReference>
<evidence type="ECO:0000256" key="1">
    <source>
        <dbReference type="ARBA" id="ARBA00004202"/>
    </source>
</evidence>
<organism evidence="11 12">
    <name type="scientific">Lysinibacillus macroides</name>
    <dbReference type="NCBI Taxonomy" id="33935"/>
    <lineage>
        <taxon>Bacteria</taxon>
        <taxon>Bacillati</taxon>
        <taxon>Bacillota</taxon>
        <taxon>Bacilli</taxon>
        <taxon>Bacillales</taxon>
        <taxon>Bacillaceae</taxon>
        <taxon>Lysinibacillus</taxon>
    </lineage>
</organism>
<protein>
    <submittedName>
        <fullName evidence="11">Lantibiotic ABC transporter permease</fullName>
    </submittedName>
</protein>
<dbReference type="GO" id="GO:0005524">
    <property type="term" value="F:ATP binding"/>
    <property type="evidence" value="ECO:0007669"/>
    <property type="project" value="UniProtKB-KW"/>
</dbReference>